<evidence type="ECO:0000259" key="3">
    <source>
        <dbReference type="Pfam" id="PF26275"/>
    </source>
</evidence>
<evidence type="ECO:0000313" key="5">
    <source>
        <dbReference type="EMBL" id="ERJ05286.1"/>
    </source>
</evidence>
<reference evidence="5 6" key="2">
    <citation type="journal article" date="2013" name="PLoS ONE">
        <title>INDIGO - INtegrated Data Warehouse of MIcrobial GenOmes with Examples from the Red Sea Extremophiles.</title>
        <authorList>
            <person name="Alam I."/>
            <person name="Antunes A."/>
            <person name="Kamau A.A."/>
            <person name="Ba Alawi W."/>
            <person name="Kalkatawi M."/>
            <person name="Stingl U."/>
            <person name="Bajic V.B."/>
        </authorList>
    </citation>
    <scope>NUCLEOTIDE SEQUENCE [LARGE SCALE GENOMIC DNA]</scope>
    <source>
        <strain evidence="5 6">SARL4B</strain>
    </source>
</reference>
<feature type="compositionally biased region" description="Low complexity" evidence="1">
    <location>
        <begin position="87"/>
        <end position="96"/>
    </location>
</feature>
<dbReference type="RefSeq" id="WP_008527625.1">
    <property type="nucleotide sequence ID" value="NC_021921.1"/>
</dbReference>
<dbReference type="KEGG" id="hti:HTIA_1618"/>
<reference evidence="5 6" key="1">
    <citation type="journal article" date="2011" name="J. Bacteriol.">
        <title>Genome sequence of Halorhabdus tiamatea, the first archaeon isolated from a deep-sea anoxic brine lake.</title>
        <authorList>
            <person name="Antunes A."/>
            <person name="Alam I."/>
            <person name="Bajic V.B."/>
            <person name="Stingl U."/>
        </authorList>
    </citation>
    <scope>NUCLEOTIDE SEQUENCE [LARGE SCALE GENOMIC DNA]</scope>
    <source>
        <strain evidence="5 6">SARL4B</strain>
    </source>
</reference>
<reference evidence="4 7" key="3">
    <citation type="journal article" date="2014" name="Environ. Microbiol.">
        <title>Halorhabdus tiamatea: proteogenomics and glycosidase activity measurements identify the first cultivated euryarchaeon from a deep-sea anoxic brine lake as potential polysaccharide degrader.</title>
        <authorList>
            <person name="Werner J."/>
            <person name="Ferrer M."/>
            <person name="Michel G."/>
            <person name="Mann A.J."/>
            <person name="Huang S."/>
            <person name="Juarez S."/>
            <person name="Ciordia S."/>
            <person name="Albar J.P."/>
            <person name="Alcaide M."/>
            <person name="La Cono V."/>
            <person name="Yakimov M.M."/>
            <person name="Antunes A."/>
            <person name="Taborda M."/>
            <person name="Da Costa M.S."/>
            <person name="Amann R.I."/>
            <person name="Gloeckner F.O."/>
            <person name="Golyshina O.V."/>
            <person name="Golyshin P.N."/>
            <person name="Teeling H."/>
        </authorList>
    </citation>
    <scope>NUCLEOTIDE SEQUENCE [LARGE SCALE GENOMIC DNA]</scope>
    <source>
        <strain evidence="7">SARL4B</strain>
        <strain evidence="4">Type strain: SARL4B</strain>
    </source>
</reference>
<keyword evidence="2" id="KW-1133">Transmembrane helix</keyword>
<dbReference type="AlphaFoldDB" id="F7PNL9"/>
<dbReference type="OrthoDB" id="200317at2157"/>
<evidence type="ECO:0000256" key="2">
    <source>
        <dbReference type="SAM" id="Phobius"/>
    </source>
</evidence>
<dbReference type="Pfam" id="PF26275">
    <property type="entry name" value="DUF8074"/>
    <property type="match status" value="1"/>
</dbReference>
<dbReference type="eggNOG" id="arCOG11202">
    <property type="taxonomic scope" value="Archaea"/>
</dbReference>
<evidence type="ECO:0000313" key="4">
    <source>
        <dbReference type="EMBL" id="CCQ33745.1"/>
    </source>
</evidence>
<name>F7PNL9_9EURY</name>
<accession>F7PNL9</accession>
<dbReference type="GeneID" id="23799832"/>
<gene>
    <name evidence="5" type="ORF">HLRTI_002728</name>
    <name evidence="4" type="ORF">HTIA_1618</name>
</gene>
<dbReference type="InterPro" id="IPR058387">
    <property type="entry name" value="DUF8074"/>
</dbReference>
<keyword evidence="2" id="KW-0812">Transmembrane</keyword>
<feature type="region of interest" description="Disordered" evidence="1">
    <location>
        <begin position="61"/>
        <end position="96"/>
    </location>
</feature>
<keyword evidence="7" id="KW-1185">Reference proteome</keyword>
<evidence type="ECO:0000256" key="1">
    <source>
        <dbReference type="SAM" id="MobiDB-lite"/>
    </source>
</evidence>
<evidence type="ECO:0000313" key="7">
    <source>
        <dbReference type="Proteomes" id="UP000015381"/>
    </source>
</evidence>
<feature type="transmembrane region" description="Helical" evidence="2">
    <location>
        <begin position="36"/>
        <end position="54"/>
    </location>
</feature>
<keyword evidence="2" id="KW-0472">Membrane</keyword>
<organism evidence="5 6">
    <name type="scientific">Halorhabdus tiamatea SARL4B</name>
    <dbReference type="NCBI Taxonomy" id="1033806"/>
    <lineage>
        <taxon>Archaea</taxon>
        <taxon>Methanobacteriati</taxon>
        <taxon>Methanobacteriota</taxon>
        <taxon>Stenosarchaea group</taxon>
        <taxon>Halobacteria</taxon>
        <taxon>Halobacteriales</taxon>
        <taxon>Haloarculaceae</taxon>
        <taxon>Halorhabdus</taxon>
    </lineage>
</organism>
<protein>
    <recommendedName>
        <fullName evidence="3">DUF8074 domain-containing protein</fullName>
    </recommendedName>
</protein>
<dbReference type="HOGENOM" id="CLU_2353156_0_0_2"/>
<sequence length="96" mass="10871">MDVDRTDLAIFVYNSGVVLSGGFIAITFEMGNYTELVPLSLVFGVLWTLYYRAVMEENLRPFDEEEDVPERELPSQADEPDDEEPPEQGGPDAPWE</sequence>
<feature type="transmembrane region" description="Helical" evidence="2">
    <location>
        <begin position="12"/>
        <end position="30"/>
    </location>
</feature>
<evidence type="ECO:0000313" key="6">
    <source>
        <dbReference type="Proteomes" id="UP000003861"/>
    </source>
</evidence>
<feature type="domain" description="DUF8074" evidence="3">
    <location>
        <begin position="1"/>
        <end position="75"/>
    </location>
</feature>
<dbReference type="STRING" id="1033806.HTIA_1618"/>
<dbReference type="Proteomes" id="UP000003861">
    <property type="component" value="Unassembled WGS sequence"/>
</dbReference>
<proteinExistence type="predicted"/>
<dbReference type="EMBL" id="HF571520">
    <property type="protein sequence ID" value="CCQ33745.1"/>
    <property type="molecule type" value="Genomic_DNA"/>
</dbReference>
<dbReference type="Proteomes" id="UP000015381">
    <property type="component" value="Chromosome I"/>
</dbReference>
<dbReference type="EMBL" id="AFNT02000038">
    <property type="protein sequence ID" value="ERJ05286.1"/>
    <property type="molecule type" value="Genomic_DNA"/>
</dbReference>